<gene>
    <name evidence="1" type="ORF">PVAP13_6KG263901</name>
</gene>
<sequence>MVCIKLPKLCPYTWTVDLLDDSCCSERDRVIILCGMWSLWNNCNDTRHGKVAIAPELEIEWAMDVCFQLMTDSLSHKKGVCQSKHRWSVHSSRLFRRHGCSDLPCGWFFPCCFCAAPGLGCFCLDDRS</sequence>
<proteinExistence type="predicted"/>
<dbReference type="EMBL" id="CM029047">
    <property type="protein sequence ID" value="KAG2580874.1"/>
    <property type="molecule type" value="Genomic_DNA"/>
</dbReference>
<reference evidence="1" key="1">
    <citation type="submission" date="2020-05" db="EMBL/GenBank/DDBJ databases">
        <title>WGS assembly of Panicum virgatum.</title>
        <authorList>
            <person name="Lovell J.T."/>
            <person name="Jenkins J."/>
            <person name="Shu S."/>
            <person name="Juenger T.E."/>
            <person name="Schmutz J."/>
        </authorList>
    </citation>
    <scope>NUCLEOTIDE SEQUENCE</scope>
    <source>
        <strain evidence="1">AP13</strain>
    </source>
</reference>
<organism evidence="1 2">
    <name type="scientific">Panicum virgatum</name>
    <name type="common">Blackwell switchgrass</name>
    <dbReference type="NCBI Taxonomy" id="38727"/>
    <lineage>
        <taxon>Eukaryota</taxon>
        <taxon>Viridiplantae</taxon>
        <taxon>Streptophyta</taxon>
        <taxon>Embryophyta</taxon>
        <taxon>Tracheophyta</taxon>
        <taxon>Spermatophyta</taxon>
        <taxon>Magnoliopsida</taxon>
        <taxon>Liliopsida</taxon>
        <taxon>Poales</taxon>
        <taxon>Poaceae</taxon>
        <taxon>PACMAD clade</taxon>
        <taxon>Panicoideae</taxon>
        <taxon>Panicodae</taxon>
        <taxon>Paniceae</taxon>
        <taxon>Panicinae</taxon>
        <taxon>Panicum</taxon>
        <taxon>Panicum sect. Hiantes</taxon>
    </lineage>
</organism>
<dbReference type="Proteomes" id="UP000823388">
    <property type="component" value="Chromosome 6K"/>
</dbReference>
<evidence type="ECO:0000313" key="2">
    <source>
        <dbReference type="Proteomes" id="UP000823388"/>
    </source>
</evidence>
<dbReference type="AlphaFoldDB" id="A0A8T0R5N2"/>
<keyword evidence="2" id="KW-1185">Reference proteome</keyword>
<accession>A0A8T0R5N2</accession>
<comment type="caution">
    <text evidence="1">The sequence shown here is derived from an EMBL/GenBank/DDBJ whole genome shotgun (WGS) entry which is preliminary data.</text>
</comment>
<evidence type="ECO:0000313" key="1">
    <source>
        <dbReference type="EMBL" id="KAG2580874.1"/>
    </source>
</evidence>
<name>A0A8T0R5N2_PANVG</name>
<protein>
    <submittedName>
        <fullName evidence="1">Uncharacterized protein</fullName>
    </submittedName>
</protein>